<name>A0A5B0RHA2_PUCGR</name>
<gene>
    <name evidence="2" type="ORF">PGT21_020067</name>
    <name evidence="3" type="ORF">PGTUg99_019209</name>
</gene>
<feature type="signal peptide" evidence="1">
    <location>
        <begin position="1"/>
        <end position="20"/>
    </location>
</feature>
<keyword evidence="4" id="KW-1185">Reference proteome</keyword>
<evidence type="ECO:0000313" key="5">
    <source>
        <dbReference type="Proteomes" id="UP000325313"/>
    </source>
</evidence>
<dbReference type="AlphaFoldDB" id="A0A5B0RHA2"/>
<organism evidence="3 5">
    <name type="scientific">Puccinia graminis f. sp. tritici</name>
    <dbReference type="NCBI Taxonomy" id="56615"/>
    <lineage>
        <taxon>Eukaryota</taxon>
        <taxon>Fungi</taxon>
        <taxon>Dikarya</taxon>
        <taxon>Basidiomycota</taxon>
        <taxon>Pucciniomycotina</taxon>
        <taxon>Pucciniomycetes</taxon>
        <taxon>Pucciniales</taxon>
        <taxon>Pucciniaceae</taxon>
        <taxon>Puccinia</taxon>
    </lineage>
</organism>
<feature type="chain" id="PRO_5036366588" description="Chitin-binding type-2 domain-containing protein" evidence="1">
    <location>
        <begin position="21"/>
        <end position="148"/>
    </location>
</feature>
<evidence type="ECO:0008006" key="6">
    <source>
        <dbReference type="Google" id="ProtNLM"/>
    </source>
</evidence>
<comment type="caution">
    <text evidence="3">The sequence shown here is derived from an EMBL/GenBank/DDBJ whole genome shotgun (WGS) entry which is preliminary data.</text>
</comment>
<evidence type="ECO:0000313" key="4">
    <source>
        <dbReference type="Proteomes" id="UP000324748"/>
    </source>
</evidence>
<keyword evidence="1" id="KW-0732">Signal</keyword>
<protein>
    <recommendedName>
        <fullName evidence="6">Chitin-binding type-2 domain-containing protein</fullName>
    </recommendedName>
</protein>
<evidence type="ECO:0000256" key="1">
    <source>
        <dbReference type="SAM" id="SignalP"/>
    </source>
</evidence>
<reference evidence="4 5" key="1">
    <citation type="submission" date="2019-05" db="EMBL/GenBank/DDBJ databases">
        <title>Emergence of the Ug99 lineage of the wheat stem rust pathogen through somatic hybridization.</title>
        <authorList>
            <person name="Li F."/>
            <person name="Upadhyaya N.M."/>
            <person name="Sperschneider J."/>
            <person name="Matny O."/>
            <person name="Nguyen-Phuc H."/>
            <person name="Mago R."/>
            <person name="Raley C."/>
            <person name="Miller M.E."/>
            <person name="Silverstein K.A.T."/>
            <person name="Henningsen E."/>
            <person name="Hirsch C.D."/>
            <person name="Visser B."/>
            <person name="Pretorius Z.A."/>
            <person name="Steffenson B.J."/>
            <person name="Schwessinger B."/>
            <person name="Dodds P.N."/>
            <person name="Figueroa M."/>
        </authorList>
    </citation>
    <scope>NUCLEOTIDE SEQUENCE [LARGE SCALE GENOMIC DNA]</scope>
    <source>
        <strain evidence="2">21-0</strain>
        <strain evidence="3 5">Ug99</strain>
    </source>
</reference>
<evidence type="ECO:0000313" key="2">
    <source>
        <dbReference type="EMBL" id="KAA1107616.1"/>
    </source>
</evidence>
<dbReference type="EMBL" id="VSWC01000029">
    <property type="protein sequence ID" value="KAA1107616.1"/>
    <property type="molecule type" value="Genomic_DNA"/>
</dbReference>
<dbReference type="OrthoDB" id="10268371at2759"/>
<evidence type="ECO:0000313" key="3">
    <source>
        <dbReference type="EMBL" id="KAA1124588.1"/>
    </source>
</evidence>
<sequence>MLARIVAACLIGSLFIFISAYESGPEQIGYELTLSGTEPTQKIPEKCRCEAEWQKTTASQPCKSLLTCDRAGIHGHCPFHSYVEYFTCSNPKCSGSAGPIFTSCKYPHQLGKCDEPNIPQALIRGRRTLSAPPRLQDGHWCTFDTPSI</sequence>
<accession>A0A5B0RHA2</accession>
<dbReference type="Proteomes" id="UP000324748">
    <property type="component" value="Unassembled WGS sequence"/>
</dbReference>
<proteinExistence type="predicted"/>
<dbReference type="Proteomes" id="UP000325313">
    <property type="component" value="Unassembled WGS sequence"/>
</dbReference>
<dbReference type="EMBL" id="VDEP01000203">
    <property type="protein sequence ID" value="KAA1124588.1"/>
    <property type="molecule type" value="Genomic_DNA"/>
</dbReference>